<name>A0A543A9U3_9ACTN</name>
<dbReference type="Proteomes" id="UP000320209">
    <property type="component" value="Unassembled WGS sequence"/>
</dbReference>
<keyword evidence="1 5" id="KW-0328">Glycosyltransferase</keyword>
<accession>A0A543A9U3</accession>
<evidence type="ECO:0000256" key="1">
    <source>
        <dbReference type="ARBA" id="ARBA00022676"/>
    </source>
</evidence>
<comment type="caution">
    <text evidence="5">The sequence shown here is derived from an EMBL/GenBank/DDBJ whole genome shotgun (WGS) entry which is preliminary data.</text>
</comment>
<dbReference type="Gene3D" id="3.40.50.2000">
    <property type="entry name" value="Glycogen Phosphorylase B"/>
    <property type="match status" value="2"/>
</dbReference>
<dbReference type="PANTHER" id="PTHR45947">
    <property type="entry name" value="SULFOQUINOVOSYL TRANSFERASE SQD2"/>
    <property type="match status" value="1"/>
</dbReference>
<dbReference type="InterPro" id="IPR050194">
    <property type="entry name" value="Glycosyltransferase_grp1"/>
</dbReference>
<dbReference type="SUPFAM" id="SSF53756">
    <property type="entry name" value="UDP-Glycosyltransferase/glycogen phosphorylase"/>
    <property type="match status" value="1"/>
</dbReference>
<dbReference type="Pfam" id="PF00534">
    <property type="entry name" value="Glycos_transf_1"/>
    <property type="match status" value="1"/>
</dbReference>
<evidence type="ECO:0000259" key="3">
    <source>
        <dbReference type="Pfam" id="PF00534"/>
    </source>
</evidence>
<dbReference type="PANTHER" id="PTHR45947:SF3">
    <property type="entry name" value="SULFOQUINOVOSYL TRANSFERASE SQD2"/>
    <property type="match status" value="1"/>
</dbReference>
<evidence type="ECO:0000259" key="4">
    <source>
        <dbReference type="Pfam" id="PF13439"/>
    </source>
</evidence>
<evidence type="ECO:0000256" key="2">
    <source>
        <dbReference type="ARBA" id="ARBA00022679"/>
    </source>
</evidence>
<dbReference type="GO" id="GO:1901137">
    <property type="term" value="P:carbohydrate derivative biosynthetic process"/>
    <property type="evidence" value="ECO:0007669"/>
    <property type="project" value="UniProtKB-ARBA"/>
</dbReference>
<keyword evidence="2 5" id="KW-0808">Transferase</keyword>
<dbReference type="GO" id="GO:0016758">
    <property type="term" value="F:hexosyltransferase activity"/>
    <property type="evidence" value="ECO:0007669"/>
    <property type="project" value="TreeGrafter"/>
</dbReference>
<reference evidence="5 6" key="1">
    <citation type="submission" date="2019-06" db="EMBL/GenBank/DDBJ databases">
        <title>Sequencing the genomes of 1000 actinobacteria strains.</title>
        <authorList>
            <person name="Klenk H.-P."/>
        </authorList>
    </citation>
    <scope>NUCLEOTIDE SEQUENCE [LARGE SCALE GENOMIC DNA]</scope>
    <source>
        <strain evidence="5 6">DSM 25218</strain>
    </source>
</reference>
<proteinExistence type="predicted"/>
<evidence type="ECO:0000313" key="5">
    <source>
        <dbReference type="EMBL" id="TQL69361.1"/>
    </source>
</evidence>
<protein>
    <submittedName>
        <fullName evidence="5">Phosphatidylinositol alpha 1,6-mannosyltransferase</fullName>
    </submittedName>
</protein>
<evidence type="ECO:0000313" key="6">
    <source>
        <dbReference type="Proteomes" id="UP000320209"/>
    </source>
</evidence>
<organism evidence="5 6">
    <name type="scientific">Nocardioides albertanoniae</name>
    <dbReference type="NCBI Taxonomy" id="1175486"/>
    <lineage>
        <taxon>Bacteria</taxon>
        <taxon>Bacillati</taxon>
        <taxon>Actinomycetota</taxon>
        <taxon>Actinomycetes</taxon>
        <taxon>Propionibacteriales</taxon>
        <taxon>Nocardioidaceae</taxon>
        <taxon>Nocardioides</taxon>
    </lineage>
</organism>
<dbReference type="InterPro" id="IPR001296">
    <property type="entry name" value="Glyco_trans_1"/>
</dbReference>
<feature type="domain" description="Glycosyl transferase family 1" evidence="3">
    <location>
        <begin position="208"/>
        <end position="360"/>
    </location>
</feature>
<feature type="domain" description="Glycosyltransferase subfamily 4-like N-terminal" evidence="4">
    <location>
        <begin position="33"/>
        <end position="196"/>
    </location>
</feature>
<sequence length="388" mass="42112">MHMSISLDRAPLVAANAEPLRVLLVTESFLPQVNGVTNSVRRVLEHLAVDGHTVEVVAPTGPSEYAGFPVTRTRGATFWVYKDFRVGIETRRKLRSVMTRFSPDVVHVASPALLGRQAVHVAKELGIPSVAIYQTDLVGFWDKYKAVGGPQAAAMLTRQAHSAADRTLAPSSSALTQLEGLGVQRTGLWPRGVDVELFHPSRIDHDLRRQLAPNGETIVGYVGRLAQEKELHLLAALAHNPAYKVVLVGGGPQERELRQLLPNATFLGVLQGDELGAAYASLDVFVHTGSHETFCQAVQEALASGIPVVAPRSGGPLDLVVEGVTGYFYDPGSRDALGSRVAQLHNDPLMRLRMGREARKSVAHKSWGAVNAALVGHYRDVIRARRLR</sequence>
<keyword evidence="6" id="KW-1185">Reference proteome</keyword>
<dbReference type="AlphaFoldDB" id="A0A543A9U3"/>
<gene>
    <name evidence="5" type="ORF">FB381_3266</name>
</gene>
<dbReference type="EMBL" id="VFOV01000001">
    <property type="protein sequence ID" value="TQL69361.1"/>
    <property type="molecule type" value="Genomic_DNA"/>
</dbReference>
<dbReference type="CDD" id="cd03814">
    <property type="entry name" value="GT4-like"/>
    <property type="match status" value="1"/>
</dbReference>
<dbReference type="Pfam" id="PF13439">
    <property type="entry name" value="Glyco_transf_4"/>
    <property type="match status" value="1"/>
</dbReference>
<dbReference type="InterPro" id="IPR028098">
    <property type="entry name" value="Glyco_trans_4-like_N"/>
</dbReference>